<feature type="chain" id="PRO_5046498476" description="Cytochrome C" evidence="1">
    <location>
        <begin position="27"/>
        <end position="133"/>
    </location>
</feature>
<dbReference type="InterPro" id="IPR010980">
    <property type="entry name" value="Cyt_c/b562"/>
</dbReference>
<keyword evidence="3" id="KW-1185">Reference proteome</keyword>
<dbReference type="RefSeq" id="WP_345684473.1">
    <property type="nucleotide sequence ID" value="NZ_BAABRO010000006.1"/>
</dbReference>
<evidence type="ECO:0000256" key="1">
    <source>
        <dbReference type="SAM" id="SignalP"/>
    </source>
</evidence>
<sequence>MRIRLPLMVCGIAMVLMSAMFGRSQQAEKPGSQMEVQKRDMQKKLDYSKNILDGLVTEDFDKILGNAKSLNTLAKHKWMQNDSIAYRTQNQVFWFTTGTLMTAAEQKNLDGAMLSYTQMMHTCVNCHQLIRRQ</sequence>
<keyword evidence="1" id="KW-0732">Signal</keyword>
<comment type="caution">
    <text evidence="2">The sequence shown here is derived from an EMBL/GenBank/DDBJ whole genome shotgun (WGS) entry which is preliminary data.</text>
</comment>
<evidence type="ECO:0000313" key="3">
    <source>
        <dbReference type="Proteomes" id="UP001416858"/>
    </source>
</evidence>
<protein>
    <recommendedName>
        <fullName evidence="4">Cytochrome C</fullName>
    </recommendedName>
</protein>
<feature type="signal peptide" evidence="1">
    <location>
        <begin position="1"/>
        <end position="26"/>
    </location>
</feature>
<proteinExistence type="predicted"/>
<evidence type="ECO:0000313" key="2">
    <source>
        <dbReference type="EMBL" id="GAA5507622.1"/>
    </source>
</evidence>
<name>A0ABP9VUZ4_9BACT</name>
<organism evidence="2 3">
    <name type="scientific">Novipirellula caenicola</name>
    <dbReference type="NCBI Taxonomy" id="1536901"/>
    <lineage>
        <taxon>Bacteria</taxon>
        <taxon>Pseudomonadati</taxon>
        <taxon>Planctomycetota</taxon>
        <taxon>Planctomycetia</taxon>
        <taxon>Pirellulales</taxon>
        <taxon>Pirellulaceae</taxon>
        <taxon>Novipirellula</taxon>
    </lineage>
</organism>
<accession>A0ABP9VUZ4</accession>
<dbReference type="SUPFAM" id="SSF47175">
    <property type="entry name" value="Cytochromes"/>
    <property type="match status" value="1"/>
</dbReference>
<gene>
    <name evidence="2" type="ORF">Rcae01_03079</name>
</gene>
<dbReference type="Proteomes" id="UP001416858">
    <property type="component" value="Unassembled WGS sequence"/>
</dbReference>
<evidence type="ECO:0008006" key="4">
    <source>
        <dbReference type="Google" id="ProtNLM"/>
    </source>
</evidence>
<dbReference type="EMBL" id="BAABRO010000006">
    <property type="protein sequence ID" value="GAA5507622.1"/>
    <property type="molecule type" value="Genomic_DNA"/>
</dbReference>
<reference evidence="2 3" key="1">
    <citation type="submission" date="2024-02" db="EMBL/GenBank/DDBJ databases">
        <title>Rhodopirellula caenicola NBRC 110016.</title>
        <authorList>
            <person name="Ichikawa N."/>
            <person name="Katano-Makiyama Y."/>
            <person name="Hidaka K."/>
        </authorList>
    </citation>
    <scope>NUCLEOTIDE SEQUENCE [LARGE SCALE GENOMIC DNA]</scope>
    <source>
        <strain evidence="2 3">NBRC 110016</strain>
    </source>
</reference>